<evidence type="ECO:0000313" key="2">
    <source>
        <dbReference type="Proteomes" id="UP000327157"/>
    </source>
</evidence>
<organism evidence="1 2">
    <name type="scientific">Pyrus ussuriensis x Pyrus communis</name>
    <dbReference type="NCBI Taxonomy" id="2448454"/>
    <lineage>
        <taxon>Eukaryota</taxon>
        <taxon>Viridiplantae</taxon>
        <taxon>Streptophyta</taxon>
        <taxon>Embryophyta</taxon>
        <taxon>Tracheophyta</taxon>
        <taxon>Spermatophyta</taxon>
        <taxon>Magnoliopsida</taxon>
        <taxon>eudicotyledons</taxon>
        <taxon>Gunneridae</taxon>
        <taxon>Pentapetalae</taxon>
        <taxon>rosids</taxon>
        <taxon>fabids</taxon>
        <taxon>Rosales</taxon>
        <taxon>Rosaceae</taxon>
        <taxon>Amygdaloideae</taxon>
        <taxon>Maleae</taxon>
        <taxon>Pyrus</taxon>
    </lineage>
</organism>
<comment type="caution">
    <text evidence="1">The sequence shown here is derived from an EMBL/GenBank/DDBJ whole genome shotgun (WGS) entry which is preliminary data.</text>
</comment>
<accession>A0A5N5GMD0</accession>
<reference evidence="1 2" key="1">
    <citation type="submission" date="2019-09" db="EMBL/GenBank/DDBJ databases">
        <authorList>
            <person name="Ou C."/>
        </authorList>
    </citation>
    <scope>NUCLEOTIDE SEQUENCE [LARGE SCALE GENOMIC DNA]</scope>
    <source>
        <strain evidence="1">S2</strain>
        <tissue evidence="1">Leaf</tissue>
    </source>
</reference>
<keyword evidence="2" id="KW-1185">Reference proteome</keyword>
<reference evidence="1 2" key="3">
    <citation type="submission" date="2019-11" db="EMBL/GenBank/DDBJ databases">
        <title>A de novo genome assembly of a pear dwarfing rootstock.</title>
        <authorList>
            <person name="Wang F."/>
            <person name="Wang J."/>
            <person name="Li S."/>
            <person name="Zhang Y."/>
            <person name="Fang M."/>
            <person name="Ma L."/>
            <person name="Zhao Y."/>
            <person name="Jiang S."/>
        </authorList>
    </citation>
    <scope>NUCLEOTIDE SEQUENCE [LARGE SCALE GENOMIC DNA]</scope>
    <source>
        <strain evidence="1">S2</strain>
        <tissue evidence="1">Leaf</tissue>
    </source>
</reference>
<sequence length="75" mass="8389">MNMEKKASSSFIGASLRLGIIQYLLQCCNVQNPVMWTLRVRVQSLKMLCLEGCEFGGANLRDALFVDPLTLTTHI</sequence>
<protein>
    <submittedName>
        <fullName evidence="1">FH protein interacting protein FIP2-like</fullName>
    </submittedName>
</protein>
<dbReference type="Proteomes" id="UP000327157">
    <property type="component" value="Chromosome 3"/>
</dbReference>
<reference evidence="2" key="2">
    <citation type="submission" date="2019-10" db="EMBL/GenBank/DDBJ databases">
        <title>A de novo genome assembly of a pear dwarfing rootstock.</title>
        <authorList>
            <person name="Wang F."/>
            <person name="Wang J."/>
            <person name="Li S."/>
            <person name="Zhang Y."/>
            <person name="Fang M."/>
            <person name="Ma L."/>
            <person name="Zhao Y."/>
            <person name="Jiang S."/>
        </authorList>
    </citation>
    <scope>NUCLEOTIDE SEQUENCE [LARGE SCALE GENOMIC DNA]</scope>
</reference>
<name>A0A5N5GMD0_9ROSA</name>
<dbReference type="EMBL" id="SMOL01000402">
    <property type="protein sequence ID" value="KAB2616716.1"/>
    <property type="molecule type" value="Genomic_DNA"/>
</dbReference>
<evidence type="ECO:0000313" key="1">
    <source>
        <dbReference type="EMBL" id="KAB2616716.1"/>
    </source>
</evidence>
<dbReference type="AlphaFoldDB" id="A0A5N5GMD0"/>
<gene>
    <name evidence="1" type="ORF">D8674_023304</name>
</gene>
<proteinExistence type="predicted"/>